<feature type="transmembrane region" description="Helical" evidence="6">
    <location>
        <begin position="214"/>
        <end position="236"/>
    </location>
</feature>
<dbReference type="EMBL" id="JACRAF010000037">
    <property type="protein sequence ID" value="MBI4922728.1"/>
    <property type="molecule type" value="Genomic_DNA"/>
</dbReference>
<feature type="transmembrane region" description="Helical" evidence="6">
    <location>
        <begin position="292"/>
        <end position="312"/>
    </location>
</feature>
<keyword evidence="2" id="KW-1003">Cell membrane</keyword>
<feature type="transmembrane region" description="Helical" evidence="6">
    <location>
        <begin position="154"/>
        <end position="183"/>
    </location>
</feature>
<feature type="transmembrane region" description="Helical" evidence="6">
    <location>
        <begin position="9"/>
        <end position="28"/>
    </location>
</feature>
<dbReference type="Proteomes" id="UP000782610">
    <property type="component" value="Unassembled WGS sequence"/>
</dbReference>
<feature type="transmembrane region" description="Helical" evidence="6">
    <location>
        <begin position="118"/>
        <end position="142"/>
    </location>
</feature>
<accession>A0A933L4I9</accession>
<dbReference type="InterPro" id="IPR001851">
    <property type="entry name" value="ABC_transp_permease"/>
</dbReference>
<evidence type="ECO:0000256" key="3">
    <source>
        <dbReference type="ARBA" id="ARBA00022692"/>
    </source>
</evidence>
<evidence type="ECO:0000256" key="6">
    <source>
        <dbReference type="SAM" id="Phobius"/>
    </source>
</evidence>
<sequence length="328" mass="34625">MTRSRLAELLLRNMTVFIFLAVFLYFGVQAPRFFGVESIANIVKQASFIGVIAVGMTFVLLTAGIDLSVGSNMYLSAMAAGYVLQNPALQNGWGVLVALLAGLSTGIVFGAINAFCIVVLRITPFLVTLATLVAGRGVGTAITESFGIEYPPPYLAFGASGLFGIPMPIVVFAVVVLAAHIVLSRTQFGRQIYAVGRDPEAARKAGIAVDRITFSVYVICGLCAAIGGVTLIALIGRLNQTFGVGKEFDVITAAVLGGTSLFGGAGTAWGAVVGSSLVQMVQSGMIFVGVNIYLQPMVLAAIIFLAILIDSLRNGRLEKLRRRRLRPD</sequence>
<reference evidence="7" key="1">
    <citation type="submission" date="2020-07" db="EMBL/GenBank/DDBJ databases">
        <title>Huge and variable diversity of episymbiotic CPR bacteria and DPANN archaea in groundwater ecosystems.</title>
        <authorList>
            <person name="He C.Y."/>
            <person name="Keren R."/>
            <person name="Whittaker M."/>
            <person name="Farag I.F."/>
            <person name="Doudna J."/>
            <person name="Cate J.H.D."/>
            <person name="Banfield J.F."/>
        </authorList>
    </citation>
    <scope>NUCLEOTIDE SEQUENCE</scope>
    <source>
        <strain evidence="7">NC_groundwater_1586_Pr3_B-0.1um_66_15</strain>
    </source>
</reference>
<dbReference type="PANTHER" id="PTHR32196:SF72">
    <property type="entry name" value="RIBOSE IMPORT PERMEASE PROTEIN RBSC"/>
    <property type="match status" value="1"/>
</dbReference>
<protein>
    <submittedName>
        <fullName evidence="7">ABC transporter permease</fullName>
    </submittedName>
</protein>
<evidence type="ECO:0000256" key="5">
    <source>
        <dbReference type="ARBA" id="ARBA00023136"/>
    </source>
</evidence>
<keyword evidence="3 6" id="KW-0812">Transmembrane</keyword>
<comment type="subcellular location">
    <subcellularLocation>
        <location evidence="1">Cell membrane</location>
        <topology evidence="1">Multi-pass membrane protein</topology>
    </subcellularLocation>
</comment>
<evidence type="ECO:0000256" key="4">
    <source>
        <dbReference type="ARBA" id="ARBA00022989"/>
    </source>
</evidence>
<gene>
    <name evidence="7" type="ORF">HY834_13355</name>
</gene>
<evidence type="ECO:0000256" key="1">
    <source>
        <dbReference type="ARBA" id="ARBA00004651"/>
    </source>
</evidence>
<comment type="caution">
    <text evidence="7">The sequence shown here is derived from an EMBL/GenBank/DDBJ whole genome shotgun (WGS) entry which is preliminary data.</text>
</comment>
<feature type="transmembrane region" description="Helical" evidence="6">
    <location>
        <begin position="48"/>
        <end position="70"/>
    </location>
</feature>
<dbReference type="PANTHER" id="PTHR32196">
    <property type="entry name" value="ABC TRANSPORTER PERMEASE PROTEIN YPHD-RELATED-RELATED"/>
    <property type="match status" value="1"/>
</dbReference>
<evidence type="ECO:0000256" key="2">
    <source>
        <dbReference type="ARBA" id="ARBA00022475"/>
    </source>
</evidence>
<evidence type="ECO:0000313" key="7">
    <source>
        <dbReference type="EMBL" id="MBI4922728.1"/>
    </source>
</evidence>
<dbReference type="GO" id="GO:0022857">
    <property type="term" value="F:transmembrane transporter activity"/>
    <property type="evidence" value="ECO:0007669"/>
    <property type="project" value="InterPro"/>
</dbReference>
<evidence type="ECO:0000313" key="8">
    <source>
        <dbReference type="Proteomes" id="UP000782610"/>
    </source>
</evidence>
<dbReference type="CDD" id="cd06579">
    <property type="entry name" value="TM_PBP1_transp_AraH_like"/>
    <property type="match status" value="1"/>
</dbReference>
<keyword evidence="5 6" id="KW-0472">Membrane</keyword>
<organism evidence="7 8">
    <name type="scientific">Devosia nanyangense</name>
    <dbReference type="NCBI Taxonomy" id="1228055"/>
    <lineage>
        <taxon>Bacteria</taxon>
        <taxon>Pseudomonadati</taxon>
        <taxon>Pseudomonadota</taxon>
        <taxon>Alphaproteobacteria</taxon>
        <taxon>Hyphomicrobiales</taxon>
        <taxon>Devosiaceae</taxon>
        <taxon>Devosia</taxon>
    </lineage>
</organism>
<feature type="transmembrane region" description="Helical" evidence="6">
    <location>
        <begin position="248"/>
        <end position="272"/>
    </location>
</feature>
<dbReference type="GO" id="GO:0005886">
    <property type="term" value="C:plasma membrane"/>
    <property type="evidence" value="ECO:0007669"/>
    <property type="project" value="UniProtKB-SubCell"/>
</dbReference>
<feature type="transmembrane region" description="Helical" evidence="6">
    <location>
        <begin position="91"/>
        <end position="112"/>
    </location>
</feature>
<keyword evidence="4 6" id="KW-1133">Transmembrane helix</keyword>
<dbReference type="AlphaFoldDB" id="A0A933L4I9"/>
<dbReference type="Pfam" id="PF02653">
    <property type="entry name" value="BPD_transp_2"/>
    <property type="match status" value="1"/>
</dbReference>
<proteinExistence type="predicted"/>
<name>A0A933L4I9_9HYPH</name>